<evidence type="ECO:0000313" key="1">
    <source>
        <dbReference type="EMBL" id="KSV57722.1"/>
    </source>
</evidence>
<dbReference type="EMBL" id="LNAM01000203">
    <property type="protein sequence ID" value="KSV57722.1"/>
    <property type="molecule type" value="Genomic_DNA"/>
</dbReference>
<organism evidence="1 2">
    <name type="scientific">Acetivibrio ethanolgignens</name>
    <dbReference type="NCBI Taxonomy" id="290052"/>
    <lineage>
        <taxon>Bacteria</taxon>
        <taxon>Bacillati</taxon>
        <taxon>Bacillota</taxon>
        <taxon>Clostridia</taxon>
        <taxon>Eubacteriales</taxon>
        <taxon>Oscillospiraceae</taxon>
        <taxon>Acetivibrio</taxon>
    </lineage>
</organism>
<dbReference type="AlphaFoldDB" id="A0A0V8QB66"/>
<comment type="caution">
    <text evidence="1">The sequence shown here is derived from an EMBL/GenBank/DDBJ whole genome shotgun (WGS) entry which is preliminary data.</text>
</comment>
<sequence length="68" mass="8205">MREIAVNYLLLDEDEERLNLITEEYKKQGLNLSEDKMFEEIMCCGSKYDVDSKLKFHEWKLGLRKDYP</sequence>
<protein>
    <submittedName>
        <fullName evidence="1">Uncharacterized protein</fullName>
    </submittedName>
</protein>
<gene>
    <name evidence="1" type="ORF">ASU35_15380</name>
</gene>
<dbReference type="RefSeq" id="WP_058354028.1">
    <property type="nucleotide sequence ID" value="NZ_CABMMD010000203.1"/>
</dbReference>
<dbReference type="STRING" id="290052.ASU35_15380"/>
<proteinExistence type="predicted"/>
<name>A0A0V8QB66_9FIRM</name>
<accession>A0A0V8QB66</accession>
<reference evidence="1 2" key="1">
    <citation type="submission" date="2015-11" db="EMBL/GenBank/DDBJ databases">
        <title>Butyribacter intestini gen. nov., sp. nov., a butyric acid-producing bacterium of the family Lachnospiraceae isolated from the human faeces.</title>
        <authorList>
            <person name="Zou Y."/>
            <person name="Xue W."/>
            <person name="Luo G."/>
            <person name="Lv M."/>
        </authorList>
    </citation>
    <scope>NUCLEOTIDE SEQUENCE [LARGE SCALE GENOMIC DNA]</scope>
    <source>
        <strain evidence="1 2">ACET-33324</strain>
    </source>
</reference>
<evidence type="ECO:0000313" key="2">
    <source>
        <dbReference type="Proteomes" id="UP000054874"/>
    </source>
</evidence>
<keyword evidence="2" id="KW-1185">Reference proteome</keyword>
<dbReference type="Proteomes" id="UP000054874">
    <property type="component" value="Unassembled WGS sequence"/>
</dbReference>